<keyword evidence="2" id="KW-0732">Signal</keyword>
<organism evidence="3 4">
    <name type="scientific">Bdellovibrio reynosensis</name>
    <dbReference type="NCBI Taxonomy" id="2835041"/>
    <lineage>
        <taxon>Bacteria</taxon>
        <taxon>Pseudomonadati</taxon>
        <taxon>Bdellovibrionota</taxon>
        <taxon>Bdellovibrionia</taxon>
        <taxon>Bdellovibrionales</taxon>
        <taxon>Pseudobdellovibrionaceae</taxon>
        <taxon>Bdellovibrio</taxon>
    </lineage>
</organism>
<feature type="signal peptide" evidence="2">
    <location>
        <begin position="1"/>
        <end position="16"/>
    </location>
</feature>
<feature type="chain" id="PRO_5046957857" description="TolC family protein" evidence="2">
    <location>
        <begin position="17"/>
        <end position="384"/>
    </location>
</feature>
<dbReference type="EMBL" id="CP093442">
    <property type="protein sequence ID" value="UOF00982.1"/>
    <property type="molecule type" value="Genomic_DNA"/>
</dbReference>
<dbReference type="RefSeq" id="WP_243537197.1">
    <property type="nucleotide sequence ID" value="NZ_CP093442.1"/>
</dbReference>
<reference evidence="3" key="1">
    <citation type="submission" date="2022-03" db="EMBL/GenBank/DDBJ databases">
        <title>Genome Identification and Characterization of new species Bdellovibrio reynosense LBG001 sp. nov. from a Mexico soil sample.</title>
        <authorList>
            <person name="Camilli A."/>
            <person name="Ajao Y."/>
            <person name="Guo X."/>
        </authorList>
    </citation>
    <scope>NUCLEOTIDE SEQUENCE</scope>
    <source>
        <strain evidence="3">LBG001</strain>
    </source>
</reference>
<evidence type="ECO:0000256" key="1">
    <source>
        <dbReference type="SAM" id="Coils"/>
    </source>
</evidence>
<keyword evidence="1" id="KW-0175">Coiled coil</keyword>
<proteinExistence type="predicted"/>
<evidence type="ECO:0000313" key="3">
    <source>
        <dbReference type="EMBL" id="UOF00982.1"/>
    </source>
</evidence>
<name>A0ABY4C7L3_9BACT</name>
<evidence type="ECO:0008006" key="5">
    <source>
        <dbReference type="Google" id="ProtNLM"/>
    </source>
</evidence>
<feature type="coiled-coil region" evidence="1">
    <location>
        <begin position="285"/>
        <end position="350"/>
    </location>
</feature>
<dbReference type="Proteomes" id="UP000830116">
    <property type="component" value="Chromosome"/>
</dbReference>
<evidence type="ECO:0000256" key="2">
    <source>
        <dbReference type="SAM" id="SignalP"/>
    </source>
</evidence>
<keyword evidence="4" id="KW-1185">Reference proteome</keyword>
<gene>
    <name evidence="3" type="ORF">MNR06_14870</name>
</gene>
<accession>A0ABY4C7L3</accession>
<sequence>MSFLCLILFCASVAEAVTPDQVLKSAWTEKTYMALDEVQSTSSKNPFKAVEVSFTDEREDSKSSFETEVKFQFKSYPEWKIGNGHENQKNLLKASSLGWALKNRYSVILQYELNRRKLERVAEALRLSDGYLKAQNLSLRAGKATSKNYLSAQNELYKLKRYQSGLQQEQSQLEKKLKTWVKETDSSGLTSYNLVSVEEIGQVLQTNPTESESLSKKLSDQEIKLMSEELAIVKGRERQWVKSFDVAHVSKDEEDQYKIGVTFQIPTLGHDVLAKQKQNDLLLKRALKQKEAEEAGDQLQNLKVQILNLIELYKNESKLSELKVGSLDPLANIERKIAMEQEQIDLLNKHQEICYLYLDYLLESELLVKNPEKNYLEKSLQAAL</sequence>
<evidence type="ECO:0000313" key="4">
    <source>
        <dbReference type="Proteomes" id="UP000830116"/>
    </source>
</evidence>
<protein>
    <recommendedName>
        <fullName evidence="5">TolC family protein</fullName>
    </recommendedName>
</protein>